<feature type="domain" description="HTH tetR-type" evidence="5">
    <location>
        <begin position="16"/>
        <end position="76"/>
    </location>
</feature>
<dbReference type="PANTHER" id="PTHR30055:SF148">
    <property type="entry name" value="TETR-FAMILY TRANSCRIPTIONAL REGULATOR"/>
    <property type="match status" value="1"/>
</dbReference>
<dbReference type="InterPro" id="IPR036271">
    <property type="entry name" value="Tet_transcr_reg_TetR-rel_C_sf"/>
</dbReference>
<dbReference type="PANTHER" id="PTHR30055">
    <property type="entry name" value="HTH-TYPE TRANSCRIPTIONAL REGULATOR RUTR"/>
    <property type="match status" value="1"/>
</dbReference>
<keyword evidence="2 4" id="KW-0238">DNA-binding</keyword>
<dbReference type="SUPFAM" id="SSF46689">
    <property type="entry name" value="Homeodomain-like"/>
    <property type="match status" value="1"/>
</dbReference>
<sequence length="212" mass="23780">MSEETAAASRGRPRDPRADEAILRAALELFIEYGADATSIDQVAKRAGVARLTLYRRWPNKEALLIAALDRARDIDDLALYRQLLDTDTEPTEHELRSAVTKLLETFTEVVTRTDMRRLIARLIGTASSHPELLRTFWDTYLQPRRELTHAALRRAIELGGLPPGTDPELLLDTVVGTALFPSLLYPDPPSEESVRERVYAVLRQLGIEPPA</sequence>
<dbReference type="Gene3D" id="1.10.357.10">
    <property type="entry name" value="Tetracycline Repressor, domain 2"/>
    <property type="match status" value="1"/>
</dbReference>
<name>A0ABW6S807_9NOCA</name>
<evidence type="ECO:0000256" key="3">
    <source>
        <dbReference type="ARBA" id="ARBA00023163"/>
    </source>
</evidence>
<keyword evidence="7" id="KW-1185">Reference proteome</keyword>
<dbReference type="RefSeq" id="WP_040823706.1">
    <property type="nucleotide sequence ID" value="NZ_JBIAQY010000013.1"/>
</dbReference>
<comment type="caution">
    <text evidence="6">The sequence shown here is derived from an EMBL/GenBank/DDBJ whole genome shotgun (WGS) entry which is preliminary data.</text>
</comment>
<dbReference type="InterPro" id="IPR001647">
    <property type="entry name" value="HTH_TetR"/>
</dbReference>
<dbReference type="Gene3D" id="1.10.10.60">
    <property type="entry name" value="Homeodomain-like"/>
    <property type="match status" value="1"/>
</dbReference>
<keyword evidence="1" id="KW-0805">Transcription regulation</keyword>
<dbReference type="PRINTS" id="PR00455">
    <property type="entry name" value="HTHTETR"/>
</dbReference>
<feature type="DNA-binding region" description="H-T-H motif" evidence="4">
    <location>
        <begin position="39"/>
        <end position="58"/>
    </location>
</feature>
<accession>A0ABW6S807</accession>
<gene>
    <name evidence="6" type="ORF">ACFYXQ_32075</name>
</gene>
<dbReference type="SUPFAM" id="SSF48498">
    <property type="entry name" value="Tetracyclin repressor-like, C-terminal domain"/>
    <property type="match status" value="1"/>
</dbReference>
<evidence type="ECO:0000256" key="4">
    <source>
        <dbReference type="PROSITE-ProRule" id="PRU00335"/>
    </source>
</evidence>
<dbReference type="EMBL" id="JBIAQY010000013">
    <property type="protein sequence ID" value="MFF3572416.1"/>
    <property type="molecule type" value="Genomic_DNA"/>
</dbReference>
<evidence type="ECO:0000256" key="2">
    <source>
        <dbReference type="ARBA" id="ARBA00023125"/>
    </source>
</evidence>
<dbReference type="InterPro" id="IPR050109">
    <property type="entry name" value="HTH-type_TetR-like_transc_reg"/>
</dbReference>
<evidence type="ECO:0000313" key="7">
    <source>
        <dbReference type="Proteomes" id="UP001601992"/>
    </source>
</evidence>
<dbReference type="Pfam" id="PF00440">
    <property type="entry name" value="TetR_N"/>
    <property type="match status" value="1"/>
</dbReference>
<evidence type="ECO:0000259" key="5">
    <source>
        <dbReference type="PROSITE" id="PS50977"/>
    </source>
</evidence>
<protein>
    <submittedName>
        <fullName evidence="6">TetR/AcrR family transcriptional regulator</fullName>
    </submittedName>
</protein>
<evidence type="ECO:0000313" key="6">
    <source>
        <dbReference type="EMBL" id="MFF3572416.1"/>
    </source>
</evidence>
<evidence type="ECO:0000256" key="1">
    <source>
        <dbReference type="ARBA" id="ARBA00023015"/>
    </source>
</evidence>
<organism evidence="6 7">
    <name type="scientific">Nocardia jiangxiensis</name>
    <dbReference type="NCBI Taxonomy" id="282685"/>
    <lineage>
        <taxon>Bacteria</taxon>
        <taxon>Bacillati</taxon>
        <taxon>Actinomycetota</taxon>
        <taxon>Actinomycetes</taxon>
        <taxon>Mycobacteriales</taxon>
        <taxon>Nocardiaceae</taxon>
        <taxon>Nocardia</taxon>
    </lineage>
</organism>
<reference evidence="6 7" key="1">
    <citation type="submission" date="2024-10" db="EMBL/GenBank/DDBJ databases">
        <title>The Natural Products Discovery Center: Release of the First 8490 Sequenced Strains for Exploring Actinobacteria Biosynthetic Diversity.</title>
        <authorList>
            <person name="Kalkreuter E."/>
            <person name="Kautsar S.A."/>
            <person name="Yang D."/>
            <person name="Bader C.D."/>
            <person name="Teijaro C.N."/>
            <person name="Fluegel L."/>
            <person name="Davis C.M."/>
            <person name="Simpson J.R."/>
            <person name="Lauterbach L."/>
            <person name="Steele A.D."/>
            <person name="Gui C."/>
            <person name="Meng S."/>
            <person name="Li G."/>
            <person name="Viehrig K."/>
            <person name="Ye F."/>
            <person name="Su P."/>
            <person name="Kiefer A.F."/>
            <person name="Nichols A."/>
            <person name="Cepeda A.J."/>
            <person name="Yan W."/>
            <person name="Fan B."/>
            <person name="Jiang Y."/>
            <person name="Adhikari A."/>
            <person name="Zheng C.-J."/>
            <person name="Schuster L."/>
            <person name="Cowan T.M."/>
            <person name="Smanski M.J."/>
            <person name="Chevrette M.G."/>
            <person name="De Carvalho L.P.S."/>
            <person name="Shen B."/>
        </authorList>
    </citation>
    <scope>NUCLEOTIDE SEQUENCE [LARGE SCALE GENOMIC DNA]</scope>
    <source>
        <strain evidence="6 7">NPDC002593</strain>
    </source>
</reference>
<keyword evidence="3" id="KW-0804">Transcription</keyword>
<dbReference type="InterPro" id="IPR009057">
    <property type="entry name" value="Homeodomain-like_sf"/>
</dbReference>
<dbReference type="InterPro" id="IPR011075">
    <property type="entry name" value="TetR_C"/>
</dbReference>
<dbReference type="Proteomes" id="UP001601992">
    <property type="component" value="Unassembled WGS sequence"/>
</dbReference>
<dbReference type="Pfam" id="PF16859">
    <property type="entry name" value="TetR_C_11"/>
    <property type="match status" value="1"/>
</dbReference>
<proteinExistence type="predicted"/>
<dbReference type="PROSITE" id="PS50977">
    <property type="entry name" value="HTH_TETR_2"/>
    <property type="match status" value="1"/>
</dbReference>